<dbReference type="CDD" id="cd07989">
    <property type="entry name" value="LPLAT_AGPAT-like"/>
    <property type="match status" value="1"/>
</dbReference>
<organism evidence="6 8">
    <name type="scientific">Halopseudomonas pelagia</name>
    <dbReference type="NCBI Taxonomy" id="553151"/>
    <lineage>
        <taxon>Bacteria</taxon>
        <taxon>Pseudomonadati</taxon>
        <taxon>Pseudomonadota</taxon>
        <taxon>Gammaproteobacteria</taxon>
        <taxon>Pseudomonadales</taxon>
        <taxon>Pseudomonadaceae</taxon>
        <taxon>Halopseudomonas</taxon>
    </lineage>
</organism>
<evidence type="ECO:0000313" key="8">
    <source>
        <dbReference type="Proteomes" id="UP000243750"/>
    </source>
</evidence>
<evidence type="ECO:0000313" key="7">
    <source>
        <dbReference type="EMBL" id="QFY55260.1"/>
    </source>
</evidence>
<gene>
    <name evidence="6" type="ORF">CO192_05055</name>
    <name evidence="7" type="ORF">EAO82_02020</name>
</gene>
<keyword evidence="3 6" id="KW-0012">Acyltransferase</keyword>
<dbReference type="RefSeq" id="WP_096345511.1">
    <property type="nucleotide sequence ID" value="NZ_CP033116.1"/>
</dbReference>
<dbReference type="EMBL" id="NWMT01000063">
    <property type="protein sequence ID" value="PCD00557.1"/>
    <property type="molecule type" value="Genomic_DNA"/>
</dbReference>
<evidence type="ECO:0000256" key="2">
    <source>
        <dbReference type="ARBA" id="ARBA00022679"/>
    </source>
</evidence>
<sequence length="251" mass="27919">MSVLMPLRVILFYLLLAASAGLWGLLMLIITPFIPSAKLRSKLIISWWSRMAIWLAKHLVGLNYEVTGRENIPDQPGVVLANHQSTWETFFLQQVFQPQTQLIKKELLYVPFFGWAFALAKPIAIDRKNGRDSLKQLSLIGGRRLADGFWILVFPEGTRMLPGTTIKFSRGGAALACANNAPVVPVAHNAGEFWPKVGWGKRPGTIKVMIGPALYPKGSDPRAIVEINKQTEAWINQALASQRGEWPKGHA</sequence>
<dbReference type="PANTHER" id="PTHR10434:SF40">
    <property type="entry name" value="1-ACYL-SN-GLYCEROL-3-PHOSPHATE ACYLTRANSFERASE"/>
    <property type="match status" value="1"/>
</dbReference>
<dbReference type="Pfam" id="PF01553">
    <property type="entry name" value="Acyltransferase"/>
    <property type="match status" value="1"/>
</dbReference>
<reference evidence="7 9" key="2">
    <citation type="submission" date="2018-10" db="EMBL/GenBank/DDBJ databases">
        <title>Complete genome sequence of Pseudomonas pelagia strain Kongs-67.</title>
        <authorList>
            <person name="Sinha R.K."/>
            <person name="Krishnan K."/>
        </authorList>
    </citation>
    <scope>NUCLEOTIDE SEQUENCE [LARGE SCALE GENOMIC DNA]</scope>
    <source>
        <strain evidence="7 9">Kongs-67</strain>
    </source>
</reference>
<dbReference type="Proteomes" id="UP000243750">
    <property type="component" value="Unassembled WGS sequence"/>
</dbReference>
<feature type="transmembrane region" description="Helical" evidence="4">
    <location>
        <begin position="12"/>
        <end position="34"/>
    </location>
</feature>
<dbReference type="Proteomes" id="UP000344571">
    <property type="component" value="Chromosome"/>
</dbReference>
<dbReference type="SUPFAM" id="SSF69593">
    <property type="entry name" value="Glycerol-3-phosphate (1)-acyltransferase"/>
    <property type="match status" value="1"/>
</dbReference>
<keyword evidence="4" id="KW-1133">Transmembrane helix</keyword>
<name>A0AA91U5P8_9GAMM</name>
<dbReference type="InterPro" id="IPR002123">
    <property type="entry name" value="Plipid/glycerol_acylTrfase"/>
</dbReference>
<keyword evidence="4" id="KW-0812">Transmembrane</keyword>
<evidence type="ECO:0000256" key="4">
    <source>
        <dbReference type="SAM" id="Phobius"/>
    </source>
</evidence>
<evidence type="ECO:0000256" key="1">
    <source>
        <dbReference type="ARBA" id="ARBA00005189"/>
    </source>
</evidence>
<keyword evidence="4" id="KW-0472">Membrane</keyword>
<proteinExistence type="predicted"/>
<dbReference type="PANTHER" id="PTHR10434">
    <property type="entry name" value="1-ACYL-SN-GLYCEROL-3-PHOSPHATE ACYLTRANSFERASE"/>
    <property type="match status" value="1"/>
</dbReference>
<evidence type="ECO:0000313" key="9">
    <source>
        <dbReference type="Proteomes" id="UP000344571"/>
    </source>
</evidence>
<keyword evidence="9" id="KW-1185">Reference proteome</keyword>
<protein>
    <submittedName>
        <fullName evidence="6">1-acyl-sn-glycerol-3-phosphate acyltransferase</fullName>
    </submittedName>
</protein>
<comment type="pathway">
    <text evidence="1">Lipid metabolism.</text>
</comment>
<accession>A0AA91U5P8</accession>
<feature type="domain" description="Phospholipid/glycerol acyltransferase" evidence="5">
    <location>
        <begin position="77"/>
        <end position="191"/>
    </location>
</feature>
<dbReference type="GO" id="GO:0003841">
    <property type="term" value="F:1-acylglycerol-3-phosphate O-acyltransferase activity"/>
    <property type="evidence" value="ECO:0007669"/>
    <property type="project" value="TreeGrafter"/>
</dbReference>
<evidence type="ECO:0000256" key="3">
    <source>
        <dbReference type="ARBA" id="ARBA00023315"/>
    </source>
</evidence>
<evidence type="ECO:0000259" key="5">
    <source>
        <dbReference type="SMART" id="SM00563"/>
    </source>
</evidence>
<keyword evidence="2" id="KW-0808">Transferase</keyword>
<dbReference type="AlphaFoldDB" id="A0AA91U5P8"/>
<evidence type="ECO:0000313" key="6">
    <source>
        <dbReference type="EMBL" id="PCD00557.1"/>
    </source>
</evidence>
<dbReference type="EMBL" id="CP033116">
    <property type="protein sequence ID" value="QFY55260.1"/>
    <property type="molecule type" value="Genomic_DNA"/>
</dbReference>
<dbReference type="SMART" id="SM00563">
    <property type="entry name" value="PlsC"/>
    <property type="match status" value="1"/>
</dbReference>
<dbReference type="GO" id="GO:0006654">
    <property type="term" value="P:phosphatidic acid biosynthetic process"/>
    <property type="evidence" value="ECO:0007669"/>
    <property type="project" value="TreeGrafter"/>
</dbReference>
<reference evidence="6 8" key="1">
    <citation type="submission" date="2017-09" db="EMBL/GenBank/DDBJ databases">
        <title>Bacterial and phytoplankton interrelationship in Kongsfjorden, an Arctic fjord.</title>
        <authorList>
            <person name="Sinha R."/>
            <person name="Krishnan K."/>
        </authorList>
    </citation>
    <scope>NUCLEOTIDE SEQUENCE [LARGE SCALE GENOMIC DNA]</scope>
    <source>
        <strain evidence="6 8">58</strain>
    </source>
</reference>